<comment type="caution">
    <text evidence="9">The sequence shown here is derived from an EMBL/GenBank/DDBJ whole genome shotgun (WGS) entry which is preliminary data.</text>
</comment>
<gene>
    <name evidence="9" type="ORF">CLV32_2523</name>
</gene>
<keyword evidence="9" id="KW-0808">Transferase</keyword>
<dbReference type="PANTHER" id="PTHR40074">
    <property type="entry name" value="O-ACETYLTRANSFERASE WECH"/>
    <property type="match status" value="1"/>
</dbReference>
<evidence type="ECO:0000256" key="7">
    <source>
        <dbReference type="SAM" id="Phobius"/>
    </source>
</evidence>
<dbReference type="EMBL" id="SNWM01000003">
    <property type="protein sequence ID" value="TDO21418.1"/>
    <property type="molecule type" value="Genomic_DNA"/>
</dbReference>
<keyword evidence="6 7" id="KW-0472">Membrane</keyword>
<name>A0A4R6IHI7_9SPHI</name>
<dbReference type="GO" id="GO:0005886">
    <property type="term" value="C:plasma membrane"/>
    <property type="evidence" value="ECO:0007669"/>
    <property type="project" value="UniProtKB-SubCell"/>
</dbReference>
<reference evidence="9 10" key="1">
    <citation type="submission" date="2019-03" db="EMBL/GenBank/DDBJ databases">
        <title>Genomic Encyclopedia of Archaeal and Bacterial Type Strains, Phase II (KMG-II): from individual species to whole genera.</title>
        <authorList>
            <person name="Goeker M."/>
        </authorList>
    </citation>
    <scope>NUCLEOTIDE SEQUENCE [LARGE SCALE GENOMIC DNA]</scope>
    <source>
        <strain evidence="9 10">DSM 19034</strain>
    </source>
</reference>
<feature type="transmembrane region" description="Helical" evidence="7">
    <location>
        <begin position="53"/>
        <end position="72"/>
    </location>
</feature>
<evidence type="ECO:0000256" key="1">
    <source>
        <dbReference type="ARBA" id="ARBA00004651"/>
    </source>
</evidence>
<dbReference type="GO" id="GO:0009246">
    <property type="term" value="P:enterobacterial common antigen biosynthetic process"/>
    <property type="evidence" value="ECO:0007669"/>
    <property type="project" value="TreeGrafter"/>
</dbReference>
<sequence>MTELKKQKNYDFIDSIRFISMIGIVMEHSTLFWGKHYTILHDQIIQTVSLQVFKFGTIIFFLLSGFLIGDKFATYNSKEYMKRRFDNTFKPWLFWCFMMLFLTYLDMYVRYAKFGDPDLITNPVPVFFENIVHITMFTAYWFILNFMICIGTLLLFRKYIHSNIFGAILGLLSLLYSLNLYVHWFPTAHTIAFLGFIFYLWLGFKINVHYDKFVAFINRIRLLPILLLVVLTFTAACWESVHLMDSIPDDPFNTLRLSNIIYSLVAFVFLFKYANLPFISRLKPRQTTFGIYLIHQLLVFYLLPLIFKPLGISNEQDSIWFLVALQFIRFFIVYAGAYVLALAISKLPKGARWVIGQ</sequence>
<feature type="transmembrane region" description="Helical" evidence="7">
    <location>
        <begin position="131"/>
        <end position="156"/>
    </location>
</feature>
<feature type="transmembrane region" description="Helical" evidence="7">
    <location>
        <begin position="163"/>
        <end position="182"/>
    </location>
</feature>
<comment type="similarity">
    <text evidence="2">Belongs to the acyltransferase 3 family.</text>
</comment>
<dbReference type="OrthoDB" id="1495770at2"/>
<comment type="subcellular location">
    <subcellularLocation>
        <location evidence="1">Cell membrane</location>
        <topology evidence="1">Multi-pass membrane protein</topology>
    </subcellularLocation>
</comment>
<evidence type="ECO:0000259" key="8">
    <source>
        <dbReference type="Pfam" id="PF01757"/>
    </source>
</evidence>
<evidence type="ECO:0000256" key="6">
    <source>
        <dbReference type="ARBA" id="ARBA00023136"/>
    </source>
</evidence>
<feature type="transmembrane region" description="Helical" evidence="7">
    <location>
        <begin position="188"/>
        <end position="208"/>
    </location>
</feature>
<organism evidence="9 10">
    <name type="scientific">Pedobacter duraquae</name>
    <dbReference type="NCBI Taxonomy" id="425511"/>
    <lineage>
        <taxon>Bacteria</taxon>
        <taxon>Pseudomonadati</taxon>
        <taxon>Bacteroidota</taxon>
        <taxon>Sphingobacteriia</taxon>
        <taxon>Sphingobacteriales</taxon>
        <taxon>Sphingobacteriaceae</taxon>
        <taxon>Pedobacter</taxon>
    </lineage>
</organism>
<keyword evidence="4 7" id="KW-0812">Transmembrane</keyword>
<dbReference type="Proteomes" id="UP000295499">
    <property type="component" value="Unassembled WGS sequence"/>
</dbReference>
<keyword evidence="5 7" id="KW-1133">Transmembrane helix</keyword>
<feature type="transmembrane region" description="Helical" evidence="7">
    <location>
        <begin position="290"/>
        <end position="307"/>
    </location>
</feature>
<accession>A0A4R6IHI7</accession>
<dbReference type="AlphaFoldDB" id="A0A4R6IHI7"/>
<feature type="domain" description="Acyltransferase 3" evidence="8">
    <location>
        <begin position="11"/>
        <end position="338"/>
    </location>
</feature>
<dbReference type="RefSeq" id="WP_133555907.1">
    <property type="nucleotide sequence ID" value="NZ_SNWM01000003.1"/>
</dbReference>
<evidence type="ECO:0000313" key="9">
    <source>
        <dbReference type="EMBL" id="TDO21418.1"/>
    </source>
</evidence>
<evidence type="ECO:0000256" key="2">
    <source>
        <dbReference type="ARBA" id="ARBA00007400"/>
    </source>
</evidence>
<evidence type="ECO:0000256" key="5">
    <source>
        <dbReference type="ARBA" id="ARBA00022989"/>
    </source>
</evidence>
<evidence type="ECO:0000256" key="4">
    <source>
        <dbReference type="ARBA" id="ARBA00022692"/>
    </source>
</evidence>
<keyword evidence="10" id="KW-1185">Reference proteome</keyword>
<protein>
    <submittedName>
        <fullName evidence="9">Fucose 4-O-acetylase-like acetyltransferase</fullName>
    </submittedName>
</protein>
<dbReference type="GO" id="GO:0016413">
    <property type="term" value="F:O-acetyltransferase activity"/>
    <property type="evidence" value="ECO:0007669"/>
    <property type="project" value="TreeGrafter"/>
</dbReference>
<feature type="transmembrane region" description="Helical" evidence="7">
    <location>
        <begin position="12"/>
        <end position="33"/>
    </location>
</feature>
<dbReference type="Pfam" id="PF01757">
    <property type="entry name" value="Acyl_transf_3"/>
    <property type="match status" value="1"/>
</dbReference>
<evidence type="ECO:0000313" key="10">
    <source>
        <dbReference type="Proteomes" id="UP000295499"/>
    </source>
</evidence>
<dbReference type="PANTHER" id="PTHR40074:SF2">
    <property type="entry name" value="O-ACETYLTRANSFERASE WECH"/>
    <property type="match status" value="1"/>
</dbReference>
<dbReference type="InterPro" id="IPR002656">
    <property type="entry name" value="Acyl_transf_3_dom"/>
</dbReference>
<proteinExistence type="inferred from homology"/>
<keyword evidence="3" id="KW-1003">Cell membrane</keyword>
<feature type="transmembrane region" description="Helical" evidence="7">
    <location>
        <begin position="261"/>
        <end position="278"/>
    </location>
</feature>
<feature type="transmembrane region" description="Helical" evidence="7">
    <location>
        <begin position="220"/>
        <end position="241"/>
    </location>
</feature>
<feature type="transmembrane region" description="Helical" evidence="7">
    <location>
        <begin position="92"/>
        <end position="111"/>
    </location>
</feature>
<evidence type="ECO:0000256" key="3">
    <source>
        <dbReference type="ARBA" id="ARBA00022475"/>
    </source>
</evidence>
<feature type="transmembrane region" description="Helical" evidence="7">
    <location>
        <begin position="319"/>
        <end position="344"/>
    </location>
</feature>